<protein>
    <recommendedName>
        <fullName evidence="4">Outer membrane protein beta-barrel domain-containing protein</fullName>
    </recommendedName>
</protein>
<comment type="caution">
    <text evidence="2">The sequence shown here is derived from an EMBL/GenBank/DDBJ whole genome shotgun (WGS) entry which is preliminary data.</text>
</comment>
<reference evidence="2 3" key="1">
    <citation type="submission" date="2021-04" db="EMBL/GenBank/DDBJ databases">
        <authorList>
            <person name="Rodrigo-Torres L."/>
            <person name="Arahal R. D."/>
            <person name="Lucena T."/>
        </authorList>
    </citation>
    <scope>NUCLEOTIDE SEQUENCE [LARGE SCALE GENOMIC DNA]</scope>
    <source>
        <strain evidence="2 3">CECT 9623</strain>
    </source>
</reference>
<gene>
    <name evidence="2" type="ORF">DYBT9623_03593</name>
</gene>
<name>A0ABN7RA22_9BACT</name>
<evidence type="ECO:0000256" key="1">
    <source>
        <dbReference type="SAM" id="SignalP"/>
    </source>
</evidence>
<keyword evidence="3" id="KW-1185">Reference proteome</keyword>
<evidence type="ECO:0008006" key="4">
    <source>
        <dbReference type="Google" id="ProtNLM"/>
    </source>
</evidence>
<feature type="chain" id="PRO_5045516690" description="Outer membrane protein beta-barrel domain-containing protein" evidence="1">
    <location>
        <begin position="24"/>
        <end position="220"/>
    </location>
</feature>
<feature type="signal peptide" evidence="1">
    <location>
        <begin position="1"/>
        <end position="23"/>
    </location>
</feature>
<dbReference type="EMBL" id="CAJRAU010000005">
    <property type="protein sequence ID" value="CAG5071597.1"/>
    <property type="molecule type" value="Genomic_DNA"/>
</dbReference>
<evidence type="ECO:0000313" key="3">
    <source>
        <dbReference type="Proteomes" id="UP000679725"/>
    </source>
</evidence>
<proteinExistence type="predicted"/>
<evidence type="ECO:0000313" key="2">
    <source>
        <dbReference type="EMBL" id="CAG5071597.1"/>
    </source>
</evidence>
<dbReference type="RefSeq" id="WP_215234910.1">
    <property type="nucleotide sequence ID" value="NZ_CAJRAU010000005.1"/>
</dbReference>
<sequence>MKSKILLSCTLLFTILISPALFAQNDEYYRPDSLRRETPGEPKEYTPKDTNRVAEKKPVVEFKQLPFIERLRAGGGFGLSLGTFTNINLSPMVGYELTEKLVGGVGITYMFFKQRYFDAYSYYGGKGFLMYNVIKPINLIAEVEPLNVVGNYQKRQWIVSPMLGAAYSVPTGGRIAKAVHFTLLYNFNYYNQVDNSAGPAAAITNLSPYGSPVVFRITLL</sequence>
<organism evidence="2 3">
    <name type="scientific">Dyadobacter linearis</name>
    <dbReference type="NCBI Taxonomy" id="2823330"/>
    <lineage>
        <taxon>Bacteria</taxon>
        <taxon>Pseudomonadati</taxon>
        <taxon>Bacteroidota</taxon>
        <taxon>Cytophagia</taxon>
        <taxon>Cytophagales</taxon>
        <taxon>Spirosomataceae</taxon>
        <taxon>Dyadobacter</taxon>
    </lineage>
</organism>
<dbReference type="Proteomes" id="UP000679725">
    <property type="component" value="Unassembled WGS sequence"/>
</dbReference>
<accession>A0ABN7RA22</accession>
<keyword evidence="1" id="KW-0732">Signal</keyword>